<proteinExistence type="predicted"/>
<protein>
    <submittedName>
        <fullName evidence="3">Uncharacterized protein</fullName>
    </submittedName>
</protein>
<name>A0ABR2X0E4_9FUNG</name>
<evidence type="ECO:0000313" key="3">
    <source>
        <dbReference type="EMBL" id="KAK9767223.1"/>
    </source>
</evidence>
<dbReference type="EMBL" id="JASJQH010000092">
    <property type="protein sequence ID" value="KAK9767223.1"/>
    <property type="molecule type" value="Genomic_DNA"/>
</dbReference>
<accession>A0ABR2X0E4</accession>
<feature type="compositionally biased region" description="Polar residues" evidence="2">
    <location>
        <begin position="1"/>
        <end position="22"/>
    </location>
</feature>
<dbReference type="Proteomes" id="UP001479436">
    <property type="component" value="Unassembled WGS sequence"/>
</dbReference>
<keyword evidence="1" id="KW-0175">Coiled coil</keyword>
<comment type="caution">
    <text evidence="3">The sequence shown here is derived from an EMBL/GenBank/DDBJ whole genome shotgun (WGS) entry which is preliminary data.</text>
</comment>
<evidence type="ECO:0000313" key="4">
    <source>
        <dbReference type="Proteomes" id="UP001479436"/>
    </source>
</evidence>
<feature type="coiled-coil region" evidence="1">
    <location>
        <begin position="352"/>
        <end position="461"/>
    </location>
</feature>
<evidence type="ECO:0000256" key="2">
    <source>
        <dbReference type="SAM" id="MobiDB-lite"/>
    </source>
</evidence>
<gene>
    <name evidence="3" type="ORF">K7432_003146</name>
</gene>
<sequence length="464" mass="54371">MSEISYYSPTTLSYQTDSQLSSEEMEVEYMPSLEDFDGSEQYPPSDEEGSHNSSEEYEIEEDEVLRQEEIISYTLFSEREESFNHTPVSITRKYFDTPKRSLSSTPTPCFSTQFMQYSNSRIPSNMQAPSSLKPTSLTSNRATDLHDSELSLDIVKGNYSSRRQSDTSLTDEIYLSDTQERIHDEPKFSERDITNLKMNLVMDADAEVEECRIQVEQALKERKEMEQDVSLAEAETNSLRVKLESLRNNHPRMATSNIELRKKLIYLRNELNRRDTELEWYMTEKEKYTNTRQKLDISLKAESEHVEAIQEQMKNDNEKFMAEISMCGMEEKSLRKSIDGSRLEAERARSLFGELKTRYDELKRIMENTRKKESTLIKAVKELQKDVISTEEEVELYREQQNQLNDSVDMRVAEERSKYESDVMEYKARLQSTKEEALTMRERFNSMISQLNIVIESEENEFGM</sequence>
<keyword evidence="4" id="KW-1185">Reference proteome</keyword>
<feature type="coiled-coil region" evidence="1">
    <location>
        <begin position="201"/>
        <end position="249"/>
    </location>
</feature>
<reference evidence="3 4" key="1">
    <citation type="submission" date="2023-04" db="EMBL/GenBank/DDBJ databases">
        <title>Genome of Basidiobolus ranarum AG-B5.</title>
        <authorList>
            <person name="Stajich J.E."/>
            <person name="Carter-House D."/>
            <person name="Gryganskyi A."/>
        </authorList>
    </citation>
    <scope>NUCLEOTIDE SEQUENCE [LARGE SCALE GENOMIC DNA]</scope>
    <source>
        <strain evidence="3 4">AG-B5</strain>
    </source>
</reference>
<evidence type="ECO:0000256" key="1">
    <source>
        <dbReference type="SAM" id="Coils"/>
    </source>
</evidence>
<feature type="region of interest" description="Disordered" evidence="2">
    <location>
        <begin position="1"/>
        <end position="63"/>
    </location>
</feature>
<organism evidence="3 4">
    <name type="scientific">Basidiobolus ranarum</name>
    <dbReference type="NCBI Taxonomy" id="34480"/>
    <lineage>
        <taxon>Eukaryota</taxon>
        <taxon>Fungi</taxon>
        <taxon>Fungi incertae sedis</taxon>
        <taxon>Zoopagomycota</taxon>
        <taxon>Entomophthoromycotina</taxon>
        <taxon>Basidiobolomycetes</taxon>
        <taxon>Basidiobolales</taxon>
        <taxon>Basidiobolaceae</taxon>
        <taxon>Basidiobolus</taxon>
    </lineage>
</organism>